<comment type="caution">
    <text evidence="6">The sequence shown here is derived from an EMBL/GenBank/DDBJ whole genome shotgun (WGS) entry which is preliminary data.</text>
</comment>
<dbReference type="AlphaFoldDB" id="A0AAV2RL59"/>
<evidence type="ECO:0000313" key="6">
    <source>
        <dbReference type="EMBL" id="CAL4124813.1"/>
    </source>
</evidence>
<dbReference type="CDD" id="cd00041">
    <property type="entry name" value="CUB"/>
    <property type="match status" value="1"/>
</dbReference>
<dbReference type="SUPFAM" id="SSF49854">
    <property type="entry name" value="Spermadhesin, CUB domain"/>
    <property type="match status" value="1"/>
</dbReference>
<feature type="domain" description="CUB" evidence="5">
    <location>
        <begin position="177"/>
        <end position="289"/>
    </location>
</feature>
<evidence type="ECO:0000313" key="7">
    <source>
        <dbReference type="Proteomes" id="UP001497623"/>
    </source>
</evidence>
<keyword evidence="2" id="KW-1015">Disulfide bond</keyword>
<feature type="chain" id="PRO_5043932035" description="CUB domain-containing protein" evidence="4">
    <location>
        <begin position="22"/>
        <end position="291"/>
    </location>
</feature>
<evidence type="ECO:0000259" key="5">
    <source>
        <dbReference type="PROSITE" id="PS01180"/>
    </source>
</evidence>
<dbReference type="PANTHER" id="PTHR24251">
    <property type="entry name" value="OVOCHYMASE-RELATED"/>
    <property type="match status" value="1"/>
</dbReference>
<dbReference type="Gene3D" id="2.60.120.290">
    <property type="entry name" value="Spermadhesin, CUB domain"/>
    <property type="match status" value="1"/>
</dbReference>
<dbReference type="InterPro" id="IPR000859">
    <property type="entry name" value="CUB_dom"/>
</dbReference>
<dbReference type="EMBL" id="CAXKWB010023023">
    <property type="protein sequence ID" value="CAL4124813.1"/>
    <property type="molecule type" value="Genomic_DNA"/>
</dbReference>
<evidence type="ECO:0000256" key="2">
    <source>
        <dbReference type="ARBA" id="ARBA00023157"/>
    </source>
</evidence>
<accession>A0AAV2RL59</accession>
<keyword evidence="4" id="KW-0732">Signal</keyword>
<organism evidence="6 7">
    <name type="scientific">Meganyctiphanes norvegica</name>
    <name type="common">Northern krill</name>
    <name type="synonym">Thysanopoda norvegica</name>
    <dbReference type="NCBI Taxonomy" id="48144"/>
    <lineage>
        <taxon>Eukaryota</taxon>
        <taxon>Metazoa</taxon>
        <taxon>Ecdysozoa</taxon>
        <taxon>Arthropoda</taxon>
        <taxon>Crustacea</taxon>
        <taxon>Multicrustacea</taxon>
        <taxon>Malacostraca</taxon>
        <taxon>Eumalacostraca</taxon>
        <taxon>Eucarida</taxon>
        <taxon>Euphausiacea</taxon>
        <taxon>Euphausiidae</taxon>
        <taxon>Meganyctiphanes</taxon>
    </lineage>
</organism>
<dbReference type="Proteomes" id="UP001497623">
    <property type="component" value="Unassembled WGS sequence"/>
</dbReference>
<keyword evidence="7" id="KW-1185">Reference proteome</keyword>
<sequence>MIKHVLSQVLVLVGMVGSLHSWPVMPGQQILREELTNTDIALKCGKHEQLVMDHTEMITLTAGDITKNNLYNASCDVTIRVALRSSATALEKYGMKVEGLISFRDGSRDCTNSFISVADEDTLDDEMGTLVKYCGGPNKKISFETTEDYINIEVSVGSERATRGSGFTITIEPHFVCGGIIALETTIESPYYPQPYPRDISCFWEVKAPKGFDISLTCPVFQFPNPNKAGRCSDDLMINHANDVDVYCGSQLLNKQKHFAGEHEMLLVFRSDESKNVKNKGISCNITFVPE</sequence>
<evidence type="ECO:0000256" key="4">
    <source>
        <dbReference type="SAM" id="SignalP"/>
    </source>
</evidence>
<reference evidence="6 7" key="1">
    <citation type="submission" date="2024-05" db="EMBL/GenBank/DDBJ databases">
        <authorList>
            <person name="Wallberg A."/>
        </authorList>
    </citation>
    <scope>NUCLEOTIDE SEQUENCE [LARGE SCALE GENOMIC DNA]</scope>
</reference>
<proteinExistence type="predicted"/>
<name>A0AAV2RL59_MEGNR</name>
<evidence type="ECO:0000256" key="3">
    <source>
        <dbReference type="PROSITE-ProRule" id="PRU00059"/>
    </source>
</evidence>
<dbReference type="InterPro" id="IPR035914">
    <property type="entry name" value="Sperma_CUB_dom_sf"/>
</dbReference>
<dbReference type="SMART" id="SM00042">
    <property type="entry name" value="CUB"/>
    <property type="match status" value="1"/>
</dbReference>
<feature type="signal peptide" evidence="4">
    <location>
        <begin position="1"/>
        <end position="21"/>
    </location>
</feature>
<gene>
    <name evidence="6" type="ORF">MNOR_LOCUS24790</name>
</gene>
<comment type="caution">
    <text evidence="3">Lacks conserved residue(s) required for the propagation of feature annotation.</text>
</comment>
<dbReference type="Pfam" id="PF00431">
    <property type="entry name" value="CUB"/>
    <property type="match status" value="1"/>
</dbReference>
<protein>
    <recommendedName>
        <fullName evidence="5">CUB domain-containing protein</fullName>
    </recommendedName>
</protein>
<evidence type="ECO:0000256" key="1">
    <source>
        <dbReference type="ARBA" id="ARBA00022737"/>
    </source>
</evidence>
<dbReference type="PROSITE" id="PS01180">
    <property type="entry name" value="CUB"/>
    <property type="match status" value="1"/>
</dbReference>
<keyword evidence="1" id="KW-0677">Repeat</keyword>